<dbReference type="OMA" id="FDIYQDY"/>
<keyword evidence="3" id="KW-1185">Reference proteome</keyword>
<sequence length="506" mass="59867">MFLFIILYISAGKDSYYLGSIKHTLQPNQTFEHQFFDVNQIKSLDLYFPDPPYRIINDEDMNCYWSNQAIGLKPVQTIQMNISNSLDSDIVCFDECYIRQGQLIFTTKNQTIDLQQQNLKLLVLPSEGQIIHYNEKFVSVFDTINMKIINENMPVDFTLKLKQSRMSQQHMSTKIIYLCLENGVFAYNDEYFIINQYGTKCKSIIIQDDNLFIVADAIEIYDINDPFEPIYLYKFNISVHYFDIYQDYMAVLELLNEQKGKLSLFKFNFQFGLNEIVNITQESEGTIQVDSQDIRFGLLNKDIAIIINKEQINLITLQTNFHQKYRHNNGLGQAQHFLDPENKIFIRDSQIIQVSNNSLIFYNTTSQIYNLVCNAPVENKLRKHLFFGIIRSEEKCRSTKKVDERFKELLSREKTDPKIQCYYTFQLSLNIIPLQTHWSLQSKILLCIFLFLLILLIFQQFKNQQEKQTLNSLQKFEQLNRINLQKQKIRITHDDEEQNNNKIDFY</sequence>
<reference evidence="2" key="1">
    <citation type="submission" date="2021-01" db="EMBL/GenBank/DDBJ databases">
        <authorList>
            <consortium name="Genoscope - CEA"/>
            <person name="William W."/>
        </authorList>
    </citation>
    <scope>NUCLEOTIDE SEQUENCE</scope>
</reference>
<evidence type="ECO:0000256" key="1">
    <source>
        <dbReference type="SAM" id="Phobius"/>
    </source>
</evidence>
<protein>
    <recommendedName>
        <fullName evidence="4">Transmembrane protein</fullName>
    </recommendedName>
</protein>
<dbReference type="EMBL" id="CAJJDM010000075">
    <property type="protein sequence ID" value="CAD8084520.1"/>
    <property type="molecule type" value="Genomic_DNA"/>
</dbReference>
<evidence type="ECO:0000313" key="3">
    <source>
        <dbReference type="Proteomes" id="UP000688137"/>
    </source>
</evidence>
<proteinExistence type="predicted"/>
<comment type="caution">
    <text evidence="2">The sequence shown here is derived from an EMBL/GenBank/DDBJ whole genome shotgun (WGS) entry which is preliminary data.</text>
</comment>
<accession>A0A8S1MWA0</accession>
<dbReference type="Proteomes" id="UP000688137">
    <property type="component" value="Unassembled WGS sequence"/>
</dbReference>
<evidence type="ECO:0008006" key="4">
    <source>
        <dbReference type="Google" id="ProtNLM"/>
    </source>
</evidence>
<evidence type="ECO:0000313" key="2">
    <source>
        <dbReference type="EMBL" id="CAD8084520.1"/>
    </source>
</evidence>
<keyword evidence="1" id="KW-1133">Transmembrane helix</keyword>
<organism evidence="2 3">
    <name type="scientific">Paramecium primaurelia</name>
    <dbReference type="NCBI Taxonomy" id="5886"/>
    <lineage>
        <taxon>Eukaryota</taxon>
        <taxon>Sar</taxon>
        <taxon>Alveolata</taxon>
        <taxon>Ciliophora</taxon>
        <taxon>Intramacronucleata</taxon>
        <taxon>Oligohymenophorea</taxon>
        <taxon>Peniculida</taxon>
        <taxon>Parameciidae</taxon>
        <taxon>Paramecium</taxon>
    </lineage>
</organism>
<feature type="transmembrane region" description="Helical" evidence="1">
    <location>
        <begin position="438"/>
        <end position="458"/>
    </location>
</feature>
<gene>
    <name evidence="2" type="ORF">PPRIM_AZ9-3.1.T0720126</name>
</gene>
<keyword evidence="1" id="KW-0472">Membrane</keyword>
<name>A0A8S1MWA0_PARPR</name>
<dbReference type="AlphaFoldDB" id="A0A8S1MWA0"/>
<keyword evidence="1" id="KW-0812">Transmembrane</keyword>